<evidence type="ECO:0000256" key="1">
    <source>
        <dbReference type="SAM" id="SignalP"/>
    </source>
</evidence>
<reference evidence="2 3" key="2">
    <citation type="journal article" date="2010" name="Nucleic Acids Res.">
        <title>BeetleBase in 2010: revisions to provide comprehensive genomic information for Tribolium castaneum.</title>
        <authorList>
            <person name="Kim H.S."/>
            <person name="Murphy T."/>
            <person name="Xia J."/>
            <person name="Caragea D."/>
            <person name="Park Y."/>
            <person name="Beeman R.W."/>
            <person name="Lorenzen M.D."/>
            <person name="Butcher S."/>
            <person name="Manak J.R."/>
            <person name="Brown S.J."/>
        </authorList>
    </citation>
    <scope>NUCLEOTIDE SEQUENCE [LARGE SCALE GENOMIC DNA]</scope>
    <source>
        <strain evidence="2 3">Georgia GA2</strain>
    </source>
</reference>
<keyword evidence="1" id="KW-0732">Signal</keyword>
<dbReference type="EMBL" id="KQ972170">
    <property type="protein sequence ID" value="KYB24611.1"/>
    <property type="molecule type" value="Genomic_DNA"/>
</dbReference>
<dbReference type="AlphaFoldDB" id="A0A139W9K0"/>
<keyword evidence="3" id="KW-1185">Reference proteome</keyword>
<sequence>MKSFAPFILVIALTLTSNAQTPPGVTYRCFGQTCPPNTLMCQRLQYTLSNSTQLRTEVECLGTNATTLNSSITLQSNPFGAYSSFQSLTMANVSVVQNNMTVAPRRNS</sequence>
<feature type="signal peptide" evidence="1">
    <location>
        <begin position="1"/>
        <end position="19"/>
    </location>
</feature>
<organism evidence="2 3">
    <name type="scientific">Tribolium castaneum</name>
    <name type="common">Red flour beetle</name>
    <dbReference type="NCBI Taxonomy" id="7070"/>
    <lineage>
        <taxon>Eukaryota</taxon>
        <taxon>Metazoa</taxon>
        <taxon>Ecdysozoa</taxon>
        <taxon>Arthropoda</taxon>
        <taxon>Hexapoda</taxon>
        <taxon>Insecta</taxon>
        <taxon>Pterygota</taxon>
        <taxon>Neoptera</taxon>
        <taxon>Endopterygota</taxon>
        <taxon>Coleoptera</taxon>
        <taxon>Polyphaga</taxon>
        <taxon>Cucujiformia</taxon>
        <taxon>Tenebrionidae</taxon>
        <taxon>Tenebrionidae incertae sedis</taxon>
        <taxon>Tribolium</taxon>
    </lineage>
</organism>
<dbReference type="KEGG" id="tca:103313243"/>
<accession>A0A139W9K0</accession>
<dbReference type="Proteomes" id="UP000007266">
    <property type="component" value="Unassembled WGS sequence"/>
</dbReference>
<protein>
    <submittedName>
        <fullName evidence="2">Uncharacterized protein</fullName>
    </submittedName>
</protein>
<reference evidence="2 3" key="1">
    <citation type="journal article" date="2008" name="Nature">
        <title>The genome of the model beetle and pest Tribolium castaneum.</title>
        <authorList>
            <consortium name="Tribolium Genome Sequencing Consortium"/>
            <person name="Richards S."/>
            <person name="Gibbs R.A."/>
            <person name="Weinstock G.M."/>
            <person name="Brown S.J."/>
            <person name="Denell R."/>
            <person name="Beeman R.W."/>
            <person name="Gibbs R."/>
            <person name="Beeman R.W."/>
            <person name="Brown S.J."/>
            <person name="Bucher G."/>
            <person name="Friedrich M."/>
            <person name="Grimmelikhuijzen C.J."/>
            <person name="Klingler M."/>
            <person name="Lorenzen M."/>
            <person name="Richards S."/>
            <person name="Roth S."/>
            <person name="Schroder R."/>
            <person name="Tautz D."/>
            <person name="Zdobnov E.M."/>
            <person name="Muzny D."/>
            <person name="Gibbs R.A."/>
            <person name="Weinstock G.M."/>
            <person name="Attaway T."/>
            <person name="Bell S."/>
            <person name="Buhay C.J."/>
            <person name="Chandrabose M.N."/>
            <person name="Chavez D."/>
            <person name="Clerk-Blankenburg K.P."/>
            <person name="Cree A."/>
            <person name="Dao M."/>
            <person name="Davis C."/>
            <person name="Chacko J."/>
            <person name="Dinh H."/>
            <person name="Dugan-Rocha S."/>
            <person name="Fowler G."/>
            <person name="Garner T.T."/>
            <person name="Garnes J."/>
            <person name="Gnirke A."/>
            <person name="Hawes A."/>
            <person name="Hernandez J."/>
            <person name="Hines S."/>
            <person name="Holder M."/>
            <person name="Hume J."/>
            <person name="Jhangiani S.N."/>
            <person name="Joshi V."/>
            <person name="Khan Z.M."/>
            <person name="Jackson L."/>
            <person name="Kovar C."/>
            <person name="Kowis A."/>
            <person name="Lee S."/>
            <person name="Lewis L.R."/>
            <person name="Margolis J."/>
            <person name="Morgan M."/>
            <person name="Nazareth L.V."/>
            <person name="Nguyen N."/>
            <person name="Okwuonu G."/>
            <person name="Parker D."/>
            <person name="Richards S."/>
            <person name="Ruiz S.J."/>
            <person name="Santibanez J."/>
            <person name="Savard J."/>
            <person name="Scherer S.E."/>
            <person name="Schneider B."/>
            <person name="Sodergren E."/>
            <person name="Tautz D."/>
            <person name="Vattahil S."/>
            <person name="Villasana D."/>
            <person name="White C.S."/>
            <person name="Wright R."/>
            <person name="Park Y."/>
            <person name="Beeman R.W."/>
            <person name="Lord J."/>
            <person name="Oppert B."/>
            <person name="Lorenzen M."/>
            <person name="Brown S."/>
            <person name="Wang L."/>
            <person name="Savard J."/>
            <person name="Tautz D."/>
            <person name="Richards S."/>
            <person name="Weinstock G."/>
            <person name="Gibbs R.A."/>
            <person name="Liu Y."/>
            <person name="Worley K."/>
            <person name="Weinstock G."/>
            <person name="Elsik C.G."/>
            <person name="Reese J.T."/>
            <person name="Elhaik E."/>
            <person name="Landan G."/>
            <person name="Graur D."/>
            <person name="Arensburger P."/>
            <person name="Atkinson P."/>
            <person name="Beeman R.W."/>
            <person name="Beidler J."/>
            <person name="Brown S.J."/>
            <person name="Demuth J.P."/>
            <person name="Drury D.W."/>
            <person name="Du Y.Z."/>
            <person name="Fujiwara H."/>
            <person name="Lorenzen M."/>
            <person name="Maselli V."/>
            <person name="Osanai M."/>
            <person name="Park Y."/>
            <person name="Robertson H.M."/>
            <person name="Tu Z."/>
            <person name="Wang J.J."/>
            <person name="Wang S."/>
            <person name="Richards S."/>
            <person name="Song H."/>
            <person name="Zhang L."/>
            <person name="Sodergren E."/>
            <person name="Werner D."/>
            <person name="Stanke M."/>
            <person name="Morgenstern B."/>
            <person name="Solovyev V."/>
            <person name="Kosarev P."/>
            <person name="Brown G."/>
            <person name="Chen H.C."/>
            <person name="Ermolaeva O."/>
            <person name="Hlavina W."/>
            <person name="Kapustin Y."/>
            <person name="Kiryutin B."/>
            <person name="Kitts P."/>
            <person name="Maglott D."/>
            <person name="Pruitt K."/>
            <person name="Sapojnikov V."/>
            <person name="Souvorov A."/>
            <person name="Mackey A.J."/>
            <person name="Waterhouse R.M."/>
            <person name="Wyder S."/>
            <person name="Zdobnov E.M."/>
            <person name="Zdobnov E.M."/>
            <person name="Wyder S."/>
            <person name="Kriventseva E.V."/>
            <person name="Kadowaki T."/>
            <person name="Bork P."/>
            <person name="Aranda M."/>
            <person name="Bao R."/>
            <person name="Beermann A."/>
            <person name="Berns N."/>
            <person name="Bolognesi R."/>
            <person name="Bonneton F."/>
            <person name="Bopp D."/>
            <person name="Brown S.J."/>
            <person name="Bucher G."/>
            <person name="Butts T."/>
            <person name="Chaumot A."/>
            <person name="Denell R.E."/>
            <person name="Ferrier D.E."/>
            <person name="Friedrich M."/>
            <person name="Gordon C.M."/>
            <person name="Jindra M."/>
            <person name="Klingler M."/>
            <person name="Lan Q."/>
            <person name="Lattorff H.M."/>
            <person name="Laudet V."/>
            <person name="von Levetsow C."/>
            <person name="Liu Z."/>
            <person name="Lutz R."/>
            <person name="Lynch J.A."/>
            <person name="da Fonseca R.N."/>
            <person name="Posnien N."/>
            <person name="Reuter R."/>
            <person name="Roth S."/>
            <person name="Savard J."/>
            <person name="Schinko J.B."/>
            <person name="Schmitt C."/>
            <person name="Schoppmeier M."/>
            <person name="Schroder R."/>
            <person name="Shippy T.D."/>
            <person name="Simonnet F."/>
            <person name="Marques-Souza H."/>
            <person name="Tautz D."/>
            <person name="Tomoyasu Y."/>
            <person name="Trauner J."/>
            <person name="Van der Zee M."/>
            <person name="Vervoort M."/>
            <person name="Wittkopp N."/>
            <person name="Wimmer E.A."/>
            <person name="Yang X."/>
            <person name="Jones A.K."/>
            <person name="Sattelle D.B."/>
            <person name="Ebert P.R."/>
            <person name="Nelson D."/>
            <person name="Scott J.G."/>
            <person name="Beeman R.W."/>
            <person name="Muthukrishnan S."/>
            <person name="Kramer K.J."/>
            <person name="Arakane Y."/>
            <person name="Beeman R.W."/>
            <person name="Zhu Q."/>
            <person name="Hogenkamp D."/>
            <person name="Dixit R."/>
            <person name="Oppert B."/>
            <person name="Jiang H."/>
            <person name="Zou Z."/>
            <person name="Marshall J."/>
            <person name="Elpidina E."/>
            <person name="Vinokurov K."/>
            <person name="Oppert C."/>
            <person name="Zou Z."/>
            <person name="Evans J."/>
            <person name="Lu Z."/>
            <person name="Zhao P."/>
            <person name="Sumathipala N."/>
            <person name="Altincicek B."/>
            <person name="Vilcinskas A."/>
            <person name="Williams M."/>
            <person name="Hultmark D."/>
            <person name="Hetru C."/>
            <person name="Jiang H."/>
            <person name="Grimmelikhuijzen C.J."/>
            <person name="Hauser F."/>
            <person name="Cazzamali G."/>
            <person name="Williamson M."/>
            <person name="Park Y."/>
            <person name="Li B."/>
            <person name="Tanaka Y."/>
            <person name="Predel R."/>
            <person name="Neupert S."/>
            <person name="Schachtner J."/>
            <person name="Verleyen P."/>
            <person name="Raible F."/>
            <person name="Bork P."/>
            <person name="Friedrich M."/>
            <person name="Walden K.K."/>
            <person name="Robertson H.M."/>
            <person name="Angeli S."/>
            <person name="Foret S."/>
            <person name="Bucher G."/>
            <person name="Schuetz S."/>
            <person name="Maleszka R."/>
            <person name="Wimmer E.A."/>
            <person name="Beeman R.W."/>
            <person name="Lorenzen M."/>
            <person name="Tomoyasu Y."/>
            <person name="Miller S.C."/>
            <person name="Grossmann D."/>
            <person name="Bucher G."/>
        </authorList>
    </citation>
    <scope>NUCLEOTIDE SEQUENCE [LARGE SCALE GENOMIC DNA]</scope>
    <source>
        <strain evidence="2 3">Georgia GA2</strain>
    </source>
</reference>
<evidence type="ECO:0000313" key="3">
    <source>
        <dbReference type="Proteomes" id="UP000007266"/>
    </source>
</evidence>
<feature type="chain" id="PRO_5007299565" evidence="1">
    <location>
        <begin position="20"/>
        <end position="108"/>
    </location>
</feature>
<evidence type="ECO:0000313" key="2">
    <source>
        <dbReference type="EMBL" id="KYB24611.1"/>
    </source>
</evidence>
<proteinExistence type="predicted"/>
<dbReference type="InParanoid" id="A0A139W9K0"/>
<gene>
    <name evidence="2" type="primary">AUGUSTUS-3.0.2_31871</name>
    <name evidence="2" type="ORF">TcasGA2_TC031871</name>
</gene>
<name>A0A139W9K0_TRICA</name>